<dbReference type="AlphaFoldDB" id="A0AA86UXH9"/>
<dbReference type="Gene3D" id="3.40.50.300">
    <property type="entry name" value="P-loop containing nucleotide triphosphate hydrolases"/>
    <property type="match status" value="1"/>
</dbReference>
<evidence type="ECO:0000256" key="1">
    <source>
        <dbReference type="ARBA" id="ARBA00022741"/>
    </source>
</evidence>
<evidence type="ECO:0000313" key="3">
    <source>
        <dbReference type="EMBL" id="CAI9975850.1"/>
    </source>
</evidence>
<accession>A0AA86UXH9</accession>
<dbReference type="InterPro" id="IPR001806">
    <property type="entry name" value="Small_GTPase"/>
</dbReference>
<dbReference type="SMART" id="SM00175">
    <property type="entry name" value="RAB"/>
    <property type="match status" value="1"/>
</dbReference>
<proteinExistence type="predicted"/>
<evidence type="ECO:0000313" key="5">
    <source>
        <dbReference type="Proteomes" id="UP001642409"/>
    </source>
</evidence>
<reference evidence="3" key="1">
    <citation type="submission" date="2023-06" db="EMBL/GenBank/DDBJ databases">
        <authorList>
            <person name="Kurt Z."/>
        </authorList>
    </citation>
    <scope>NUCLEOTIDE SEQUENCE</scope>
</reference>
<keyword evidence="5" id="KW-1185">Reference proteome</keyword>
<dbReference type="Pfam" id="PF00071">
    <property type="entry name" value="Ras"/>
    <property type="match status" value="1"/>
</dbReference>
<comment type="caution">
    <text evidence="3">The sequence shown here is derived from an EMBL/GenBank/DDBJ whole genome shotgun (WGS) entry which is preliminary data.</text>
</comment>
<dbReference type="InterPro" id="IPR027417">
    <property type="entry name" value="P-loop_NTPase"/>
</dbReference>
<dbReference type="EMBL" id="CAXDID020000054">
    <property type="protein sequence ID" value="CAL6006708.1"/>
    <property type="molecule type" value="Genomic_DNA"/>
</dbReference>
<dbReference type="PROSITE" id="PS51420">
    <property type="entry name" value="RHO"/>
    <property type="match status" value="1"/>
</dbReference>
<dbReference type="EMBL" id="CATOUU010001170">
    <property type="protein sequence ID" value="CAI9975850.1"/>
    <property type="molecule type" value="Genomic_DNA"/>
</dbReference>
<keyword evidence="1" id="KW-0547">Nucleotide-binding</keyword>
<dbReference type="Proteomes" id="UP001642409">
    <property type="component" value="Unassembled WGS sequence"/>
</dbReference>
<dbReference type="PROSITE" id="PS51419">
    <property type="entry name" value="RAB"/>
    <property type="match status" value="1"/>
</dbReference>
<dbReference type="PRINTS" id="PR00449">
    <property type="entry name" value="RASTRNSFRMNG"/>
</dbReference>
<dbReference type="SMART" id="SM00173">
    <property type="entry name" value="RAS"/>
    <property type="match status" value="1"/>
</dbReference>
<dbReference type="SUPFAM" id="SSF52540">
    <property type="entry name" value="P-loop containing nucleoside triphosphate hydrolases"/>
    <property type="match status" value="1"/>
</dbReference>
<evidence type="ECO:0000313" key="4">
    <source>
        <dbReference type="EMBL" id="CAL6006708.1"/>
    </source>
</evidence>
<dbReference type="GO" id="GO:0005525">
    <property type="term" value="F:GTP binding"/>
    <property type="evidence" value="ECO:0007669"/>
    <property type="project" value="UniProtKB-KW"/>
</dbReference>
<dbReference type="InterPro" id="IPR003578">
    <property type="entry name" value="Small_GTPase_Rho"/>
</dbReference>
<evidence type="ECO:0000256" key="2">
    <source>
        <dbReference type="ARBA" id="ARBA00023134"/>
    </source>
</evidence>
<dbReference type="GO" id="GO:0003924">
    <property type="term" value="F:GTPase activity"/>
    <property type="evidence" value="ECO:0007669"/>
    <property type="project" value="InterPro"/>
</dbReference>
<gene>
    <name evidence="4" type="ORF">HINF_LOCUS20289</name>
    <name evidence="3" type="ORF">HINF_LOCUS63495</name>
</gene>
<name>A0AA86UXH9_9EUKA</name>
<dbReference type="GO" id="GO:0007264">
    <property type="term" value="P:small GTPase-mediated signal transduction"/>
    <property type="evidence" value="ECO:0007669"/>
    <property type="project" value="InterPro"/>
</dbReference>
<dbReference type="PANTHER" id="PTHR24072">
    <property type="entry name" value="RHO FAMILY GTPASE"/>
    <property type="match status" value="1"/>
</dbReference>
<sequence>MKQKQIKITFVGDNNIQRSGFLRQFLKQNNDCFIPVVEEYIEGECTINNQLVSYRLQDTPCNEDYDRIRHLYYLGTDIFVVCYQVVDLTNAGIKQSFNNVRAKWIPEIRQHSNAPIIILGTEAELLHTPALQIQDEEITQLVRDVGAQMHIISSSKHKYNIQLVIHQALHIILKQKEKETRNYK</sequence>
<keyword evidence="2" id="KW-0342">GTP-binding</keyword>
<protein>
    <submittedName>
        <fullName evidence="3">Rac/Rho-like protein</fullName>
    </submittedName>
    <submittedName>
        <fullName evidence="4">Rac/Rho-like_protein</fullName>
    </submittedName>
</protein>
<organism evidence="3">
    <name type="scientific">Hexamita inflata</name>
    <dbReference type="NCBI Taxonomy" id="28002"/>
    <lineage>
        <taxon>Eukaryota</taxon>
        <taxon>Metamonada</taxon>
        <taxon>Diplomonadida</taxon>
        <taxon>Hexamitidae</taxon>
        <taxon>Hexamitinae</taxon>
        <taxon>Hexamita</taxon>
    </lineage>
</organism>
<reference evidence="4 5" key="2">
    <citation type="submission" date="2024-07" db="EMBL/GenBank/DDBJ databases">
        <authorList>
            <person name="Akdeniz Z."/>
        </authorList>
    </citation>
    <scope>NUCLEOTIDE SEQUENCE [LARGE SCALE GENOMIC DNA]</scope>
</reference>
<dbReference type="SMART" id="SM00174">
    <property type="entry name" value="RHO"/>
    <property type="match status" value="1"/>
</dbReference>